<dbReference type="CDD" id="cd05797">
    <property type="entry name" value="Ribosomal_L10"/>
    <property type="match status" value="1"/>
</dbReference>
<dbReference type="InterPro" id="IPR001790">
    <property type="entry name" value="Ribosomal_uL10"/>
</dbReference>
<dbReference type="PROSITE" id="PS01109">
    <property type="entry name" value="RIBOSOMAL_L10"/>
    <property type="match status" value="1"/>
</dbReference>
<evidence type="ECO:0000256" key="8">
    <source>
        <dbReference type="SAM" id="MobiDB-lite"/>
    </source>
</evidence>
<reference evidence="9" key="1">
    <citation type="submission" date="2021-07" db="EMBL/GenBank/DDBJ databases">
        <title>Candidatus Kaistella beijingensis sp. nov. isolated from a municipal wastewater treatment plant is involved in sludge foaming.</title>
        <authorList>
            <person name="Song Y."/>
            <person name="Liu S.-J."/>
        </authorList>
    </citation>
    <scope>NUCLEOTIDE SEQUENCE</scope>
    <source>
        <strain evidence="9">DSM 43998</strain>
    </source>
</reference>
<dbReference type="Pfam" id="PF00466">
    <property type="entry name" value="Ribosomal_L10"/>
    <property type="match status" value="1"/>
</dbReference>
<sequence length="209" mass="21140">MAKSEKVAAVAEIADQFRGASAAVITEYRGLSVGNLTSLRRALGTGATYSVAKNTLVKRAAAAAGVDGLDDLFVGPTAIAFISGEPVDAAKALKTFAKENKALIIKGGYMDGRPLTVEEVDRIADLDSREVLLAKLAGAMKANLSQAAALFAAPAVQVARLAAALEEKRAAEAGSAATETDATETAAAESDTAESGAAPADAAEATEES</sequence>
<protein>
    <recommendedName>
        <fullName evidence="6 7">Large ribosomal subunit protein uL10</fullName>
    </recommendedName>
</protein>
<dbReference type="NCBIfam" id="NF000955">
    <property type="entry name" value="PRK00099.1-1"/>
    <property type="match status" value="1"/>
</dbReference>
<comment type="subunit">
    <text evidence="5 7">Part of the ribosomal stalk of the 50S ribosomal subunit. The N-terminus interacts with L11 and the large rRNA to form the base of the stalk. The C-terminus forms an elongated spine to which L12 dimers bind in a sequential fashion forming a multimeric L10(L12)X complex.</text>
</comment>
<dbReference type="InterPro" id="IPR043141">
    <property type="entry name" value="Ribosomal_uL10-like_sf"/>
</dbReference>
<evidence type="ECO:0000313" key="10">
    <source>
        <dbReference type="Proteomes" id="UP000887023"/>
    </source>
</evidence>
<keyword evidence="7" id="KW-0699">rRNA-binding</keyword>
<evidence type="ECO:0000256" key="1">
    <source>
        <dbReference type="ARBA" id="ARBA00002633"/>
    </source>
</evidence>
<dbReference type="HAMAP" id="MF_00362">
    <property type="entry name" value="Ribosomal_uL10"/>
    <property type="match status" value="1"/>
</dbReference>
<keyword evidence="10" id="KW-1185">Reference proteome</keyword>
<evidence type="ECO:0000256" key="6">
    <source>
        <dbReference type="ARBA" id="ARBA00035202"/>
    </source>
</evidence>
<feature type="region of interest" description="Disordered" evidence="8">
    <location>
        <begin position="170"/>
        <end position="209"/>
    </location>
</feature>
<evidence type="ECO:0000256" key="7">
    <source>
        <dbReference type="HAMAP-Rule" id="MF_00362"/>
    </source>
</evidence>
<dbReference type="RefSeq" id="WP_066466693.1">
    <property type="nucleotide sequence ID" value="NZ_CBCRUZ010000003.1"/>
</dbReference>
<dbReference type="Gene3D" id="3.30.70.1730">
    <property type="match status" value="1"/>
</dbReference>
<evidence type="ECO:0000313" key="9">
    <source>
        <dbReference type="EMBL" id="QXQ14479.1"/>
    </source>
</evidence>
<evidence type="ECO:0000256" key="5">
    <source>
        <dbReference type="ARBA" id="ARBA00026025"/>
    </source>
</evidence>
<dbReference type="InterPro" id="IPR002363">
    <property type="entry name" value="Ribosomal_uL10_CS_bac"/>
</dbReference>
<gene>
    <name evidence="7 9" type="primary">rplJ</name>
    <name evidence="9" type="ORF">KV203_03455</name>
</gene>
<comment type="function">
    <text evidence="1 7">Forms part of the ribosomal stalk, playing a central role in the interaction of the ribosome with GTP-bound translation factors.</text>
</comment>
<accession>A0ABX8SBW1</accession>
<evidence type="ECO:0000256" key="2">
    <source>
        <dbReference type="ARBA" id="ARBA00008889"/>
    </source>
</evidence>
<feature type="compositionally biased region" description="Low complexity" evidence="8">
    <location>
        <begin position="172"/>
        <end position="203"/>
    </location>
</feature>
<dbReference type="InterPro" id="IPR022973">
    <property type="entry name" value="Ribosomal_uL10_bac"/>
</dbReference>
<dbReference type="PANTHER" id="PTHR11560">
    <property type="entry name" value="39S RIBOSOMAL PROTEIN L10, MITOCHONDRIAL"/>
    <property type="match status" value="1"/>
</dbReference>
<organism evidence="9 10">
    <name type="scientific">Skermania pinensis</name>
    <dbReference type="NCBI Taxonomy" id="39122"/>
    <lineage>
        <taxon>Bacteria</taxon>
        <taxon>Bacillati</taxon>
        <taxon>Actinomycetota</taxon>
        <taxon>Actinomycetes</taxon>
        <taxon>Mycobacteriales</taxon>
        <taxon>Gordoniaceae</taxon>
        <taxon>Skermania</taxon>
    </lineage>
</organism>
<name>A0ABX8SBW1_9ACTN</name>
<keyword evidence="4 7" id="KW-0687">Ribonucleoprotein</keyword>
<dbReference type="GO" id="GO:0005840">
    <property type="term" value="C:ribosome"/>
    <property type="evidence" value="ECO:0007669"/>
    <property type="project" value="UniProtKB-KW"/>
</dbReference>
<keyword evidence="7" id="KW-0694">RNA-binding</keyword>
<dbReference type="SUPFAM" id="SSF160369">
    <property type="entry name" value="Ribosomal protein L10-like"/>
    <property type="match status" value="1"/>
</dbReference>
<evidence type="ECO:0000256" key="4">
    <source>
        <dbReference type="ARBA" id="ARBA00023274"/>
    </source>
</evidence>
<proteinExistence type="inferred from homology"/>
<dbReference type="EMBL" id="CP079105">
    <property type="protein sequence ID" value="QXQ14479.1"/>
    <property type="molecule type" value="Genomic_DNA"/>
</dbReference>
<keyword evidence="3 7" id="KW-0689">Ribosomal protein</keyword>
<comment type="similarity">
    <text evidence="2 7">Belongs to the universal ribosomal protein uL10 family.</text>
</comment>
<dbReference type="InterPro" id="IPR047865">
    <property type="entry name" value="Ribosomal_uL10_bac_type"/>
</dbReference>
<dbReference type="Proteomes" id="UP000887023">
    <property type="component" value="Chromosome"/>
</dbReference>
<evidence type="ECO:0000256" key="3">
    <source>
        <dbReference type="ARBA" id="ARBA00022980"/>
    </source>
</evidence>